<feature type="compositionally biased region" description="Polar residues" evidence="1">
    <location>
        <begin position="415"/>
        <end position="430"/>
    </location>
</feature>
<feature type="region of interest" description="Disordered" evidence="1">
    <location>
        <begin position="455"/>
        <end position="511"/>
    </location>
</feature>
<dbReference type="Proteomes" id="UP001383192">
    <property type="component" value="Unassembled WGS sequence"/>
</dbReference>
<feature type="region of interest" description="Disordered" evidence="1">
    <location>
        <begin position="397"/>
        <end position="431"/>
    </location>
</feature>
<dbReference type="EMBL" id="JAYKXP010000017">
    <property type="protein sequence ID" value="KAK7049203.1"/>
    <property type="molecule type" value="Genomic_DNA"/>
</dbReference>
<evidence type="ECO:0000313" key="3">
    <source>
        <dbReference type="Proteomes" id="UP001383192"/>
    </source>
</evidence>
<evidence type="ECO:0000256" key="1">
    <source>
        <dbReference type="SAM" id="MobiDB-lite"/>
    </source>
</evidence>
<feature type="compositionally biased region" description="Polar residues" evidence="1">
    <location>
        <begin position="483"/>
        <end position="495"/>
    </location>
</feature>
<feature type="region of interest" description="Disordered" evidence="1">
    <location>
        <begin position="1"/>
        <end position="41"/>
    </location>
</feature>
<feature type="region of interest" description="Disordered" evidence="1">
    <location>
        <begin position="89"/>
        <end position="108"/>
    </location>
</feature>
<proteinExistence type="predicted"/>
<sequence>MHPAPSTSVAATATANGITPPNAPVPDAPDSDDDIEGVPPVEINLPSIGQLTDERARQIIYQLQSNNSMLRANNSLLRQEMAGLKASLAVGSKKGSKSKGKQADNSERTAPYTREVILLYGKQYSVTRAPWISPRLFGRYPKLDTPDPKSAERYLSDDAFEEGSVTELHTFLGDPELCKLAAELPMFKDEFMTEVNSQRSTGLFDVRSSAAIIFQDVDVPSTIWAASNYLERRNNPVLLALLAPPEGAPSGPQCPFSSILFPGGQYNMALLFFNSYQTDLGERWNATEVNSSMIAFAGILLQFLIASDPEFIPAVDDRAPVPYWTNFKTFRKIIDTNPEWAAGLMAFYNDRVFKAHPKRSGTSTPTQADYTNAVNQAMVDLTSINLTAVNSAIVTATSSSPANVGPCEEAPSTPPSNDEQPPNDVQNVNDQLPAPAPWILRVSHPLYTDGTEILGGTPLIMPAEAPKRARGGGRGRGGRGKGQANNTSQSNTLQLPTAPVQPRRSARRAQN</sequence>
<organism evidence="2 3">
    <name type="scientific">Paramarasmius palmivorus</name>
    <dbReference type="NCBI Taxonomy" id="297713"/>
    <lineage>
        <taxon>Eukaryota</taxon>
        <taxon>Fungi</taxon>
        <taxon>Dikarya</taxon>
        <taxon>Basidiomycota</taxon>
        <taxon>Agaricomycotina</taxon>
        <taxon>Agaricomycetes</taxon>
        <taxon>Agaricomycetidae</taxon>
        <taxon>Agaricales</taxon>
        <taxon>Marasmiineae</taxon>
        <taxon>Marasmiaceae</taxon>
        <taxon>Paramarasmius</taxon>
    </lineage>
</organism>
<gene>
    <name evidence="2" type="ORF">VNI00_005804</name>
</gene>
<keyword evidence="3" id="KW-1185">Reference proteome</keyword>
<feature type="compositionally biased region" description="Low complexity" evidence="1">
    <location>
        <begin position="1"/>
        <end position="15"/>
    </location>
</feature>
<protein>
    <submittedName>
        <fullName evidence="2">Uncharacterized protein</fullName>
    </submittedName>
</protein>
<name>A0AAW0DCZ5_9AGAR</name>
<feature type="compositionally biased region" description="Basic residues" evidence="1">
    <location>
        <begin position="468"/>
        <end position="479"/>
    </location>
</feature>
<comment type="caution">
    <text evidence="2">The sequence shown here is derived from an EMBL/GenBank/DDBJ whole genome shotgun (WGS) entry which is preliminary data.</text>
</comment>
<dbReference type="AlphaFoldDB" id="A0AAW0DCZ5"/>
<reference evidence="2 3" key="1">
    <citation type="submission" date="2024-01" db="EMBL/GenBank/DDBJ databases">
        <title>A draft genome for a cacao thread blight-causing isolate of Paramarasmius palmivorus.</title>
        <authorList>
            <person name="Baruah I.K."/>
            <person name="Bukari Y."/>
            <person name="Amoako-Attah I."/>
            <person name="Meinhardt L.W."/>
            <person name="Bailey B.A."/>
            <person name="Cohen S.P."/>
        </authorList>
    </citation>
    <scope>NUCLEOTIDE SEQUENCE [LARGE SCALE GENOMIC DNA]</scope>
    <source>
        <strain evidence="2 3">GH-12</strain>
    </source>
</reference>
<evidence type="ECO:0000313" key="2">
    <source>
        <dbReference type="EMBL" id="KAK7049203.1"/>
    </source>
</evidence>
<accession>A0AAW0DCZ5</accession>